<reference evidence="3 4" key="1">
    <citation type="journal article" date="2016" name="Mol. Biol. Evol.">
        <title>Comparative Genomics of Early-Diverging Mushroom-Forming Fungi Provides Insights into the Origins of Lignocellulose Decay Capabilities.</title>
        <authorList>
            <person name="Nagy L.G."/>
            <person name="Riley R."/>
            <person name="Tritt A."/>
            <person name="Adam C."/>
            <person name="Daum C."/>
            <person name="Floudas D."/>
            <person name="Sun H."/>
            <person name="Yadav J.S."/>
            <person name="Pangilinan J."/>
            <person name="Larsson K.H."/>
            <person name="Matsuura K."/>
            <person name="Barry K."/>
            <person name="Labutti K."/>
            <person name="Kuo R."/>
            <person name="Ohm R.A."/>
            <person name="Bhattacharya S.S."/>
            <person name="Shirouzu T."/>
            <person name="Yoshinaga Y."/>
            <person name="Martin F.M."/>
            <person name="Grigoriev I.V."/>
            <person name="Hibbett D.S."/>
        </authorList>
    </citation>
    <scope>NUCLEOTIDE SEQUENCE [LARGE SCALE GENOMIC DNA]</scope>
    <source>
        <strain evidence="3 4">HHB12029</strain>
    </source>
</reference>
<sequence length="314" mass="33310">MSLQLPSNGTSVAALPPAAPPSQVLPPVAQPPGIAQPPAATPTDGHVISASEWRGGREIPYPPNLCPELLGFDFEPSFYMLQTSEFLNLTFEQNLKLDFIVPMLYGTVALSVDEQADESFTSGGQPGCALITFTWPETSITHTHNLSIKFESVVVIDDDDGFQGDGGPVNEDDVQTDTVPFTIIVLNAVDRATAGSTGVPDIPATAEPSDSTVITGSAPVSSGPESSQPKDASFSSTTSSKARIIVPVVVVPVVLLLAGLIAFFLRRRYRAKTAPSKVFKAENPTFRRIETWVPIDDKRVFSADAEHGTAGSSS</sequence>
<dbReference type="InParanoid" id="A0A165I2D2"/>
<organism evidence="3 4">
    <name type="scientific">Exidia glandulosa HHB12029</name>
    <dbReference type="NCBI Taxonomy" id="1314781"/>
    <lineage>
        <taxon>Eukaryota</taxon>
        <taxon>Fungi</taxon>
        <taxon>Dikarya</taxon>
        <taxon>Basidiomycota</taxon>
        <taxon>Agaricomycotina</taxon>
        <taxon>Agaricomycetes</taxon>
        <taxon>Auriculariales</taxon>
        <taxon>Exidiaceae</taxon>
        <taxon>Exidia</taxon>
    </lineage>
</organism>
<evidence type="ECO:0000256" key="2">
    <source>
        <dbReference type="SAM" id="Phobius"/>
    </source>
</evidence>
<feature type="compositionally biased region" description="Polar residues" evidence="1">
    <location>
        <begin position="208"/>
        <end position="235"/>
    </location>
</feature>
<evidence type="ECO:0000313" key="4">
    <source>
        <dbReference type="Proteomes" id="UP000077266"/>
    </source>
</evidence>
<dbReference type="AlphaFoldDB" id="A0A165I2D2"/>
<feature type="region of interest" description="Disordered" evidence="1">
    <location>
        <begin position="196"/>
        <end position="235"/>
    </location>
</feature>
<dbReference type="EMBL" id="KV426001">
    <property type="protein sequence ID" value="KZV92798.1"/>
    <property type="molecule type" value="Genomic_DNA"/>
</dbReference>
<keyword evidence="2" id="KW-1133">Transmembrane helix</keyword>
<keyword evidence="2" id="KW-0812">Transmembrane</keyword>
<gene>
    <name evidence="3" type="ORF">EXIGLDRAFT_836155</name>
</gene>
<feature type="transmembrane region" description="Helical" evidence="2">
    <location>
        <begin position="244"/>
        <end position="265"/>
    </location>
</feature>
<dbReference type="Proteomes" id="UP000077266">
    <property type="component" value="Unassembled WGS sequence"/>
</dbReference>
<evidence type="ECO:0000256" key="1">
    <source>
        <dbReference type="SAM" id="MobiDB-lite"/>
    </source>
</evidence>
<feature type="compositionally biased region" description="Pro residues" evidence="1">
    <location>
        <begin position="17"/>
        <end position="30"/>
    </location>
</feature>
<keyword evidence="4" id="KW-1185">Reference proteome</keyword>
<feature type="region of interest" description="Disordered" evidence="1">
    <location>
        <begin position="1"/>
        <end position="46"/>
    </location>
</feature>
<name>A0A165I2D2_EXIGL</name>
<accession>A0A165I2D2</accession>
<keyword evidence="2" id="KW-0472">Membrane</keyword>
<feature type="compositionally biased region" description="Polar residues" evidence="1">
    <location>
        <begin position="1"/>
        <end position="10"/>
    </location>
</feature>
<protein>
    <submittedName>
        <fullName evidence="3">Uncharacterized protein</fullName>
    </submittedName>
</protein>
<feature type="compositionally biased region" description="Low complexity" evidence="1">
    <location>
        <begin position="31"/>
        <end position="43"/>
    </location>
</feature>
<proteinExistence type="predicted"/>
<evidence type="ECO:0000313" key="3">
    <source>
        <dbReference type="EMBL" id="KZV92798.1"/>
    </source>
</evidence>